<dbReference type="InterPro" id="IPR011059">
    <property type="entry name" value="Metal-dep_hydrolase_composite"/>
</dbReference>
<dbReference type="Proteomes" id="UP000254195">
    <property type="component" value="Unassembled WGS sequence"/>
</dbReference>
<accession>A0A377RKS1</accession>
<protein>
    <submittedName>
        <fullName evidence="1">Dihydroorotase</fullName>
    </submittedName>
</protein>
<dbReference type="EMBL" id="UGJP01000001">
    <property type="protein sequence ID" value="STR19311.1"/>
    <property type="molecule type" value="Genomic_DNA"/>
</dbReference>
<gene>
    <name evidence="1" type="primary">pyrC1_2</name>
    <name evidence="1" type="ORF">NCTC13094_00396</name>
</gene>
<dbReference type="SUPFAM" id="SSF51338">
    <property type="entry name" value="Composite domain of metallo-dependent hydrolases"/>
    <property type="match status" value="1"/>
</dbReference>
<sequence length="99" mass="11241">MLLKNASFYDDEILRRADIRLKDSLITEIKENLSPINNEEVIECGDLFVLPSFIDLSVTGLESYENLKQKAFKGGLGYSMFLIAIKAALKILWQLKTTN</sequence>
<dbReference type="GO" id="GO:0016810">
    <property type="term" value="F:hydrolase activity, acting on carbon-nitrogen (but not peptide) bonds"/>
    <property type="evidence" value="ECO:0007669"/>
    <property type="project" value="InterPro"/>
</dbReference>
<evidence type="ECO:0000313" key="1">
    <source>
        <dbReference type="EMBL" id="STR19311.1"/>
    </source>
</evidence>
<reference evidence="1 2" key="1">
    <citation type="submission" date="2018-06" db="EMBL/GenBank/DDBJ databases">
        <authorList>
            <consortium name="Pathogen Informatics"/>
            <person name="Doyle S."/>
        </authorList>
    </citation>
    <scope>NUCLEOTIDE SEQUENCE [LARGE SCALE GENOMIC DNA]</scope>
    <source>
        <strain evidence="1 2">NCTC13094</strain>
    </source>
</reference>
<proteinExistence type="predicted"/>
<dbReference type="Gene3D" id="3.20.20.140">
    <property type="entry name" value="Metal-dependent hydrolases"/>
    <property type="match status" value="1"/>
</dbReference>
<name>A0A377RKS1_HELPX</name>
<dbReference type="AlphaFoldDB" id="A0A377RKS1"/>
<evidence type="ECO:0000313" key="2">
    <source>
        <dbReference type="Proteomes" id="UP000254195"/>
    </source>
</evidence>
<organism evidence="1 2">
    <name type="scientific">Helicobacter pylori</name>
    <name type="common">Campylobacter pylori</name>
    <dbReference type="NCBI Taxonomy" id="210"/>
    <lineage>
        <taxon>Bacteria</taxon>
        <taxon>Pseudomonadati</taxon>
        <taxon>Campylobacterota</taxon>
        <taxon>Epsilonproteobacteria</taxon>
        <taxon>Campylobacterales</taxon>
        <taxon>Helicobacteraceae</taxon>
        <taxon>Helicobacter</taxon>
    </lineage>
</organism>